<dbReference type="Pfam" id="PF00069">
    <property type="entry name" value="Pkinase"/>
    <property type="match status" value="1"/>
</dbReference>
<evidence type="ECO:0000256" key="2">
    <source>
        <dbReference type="ARBA" id="ARBA00022527"/>
    </source>
</evidence>
<keyword evidence="8" id="KW-0472">Membrane</keyword>
<feature type="transmembrane region" description="Helical" evidence="8">
    <location>
        <begin position="470"/>
        <end position="489"/>
    </location>
</feature>
<evidence type="ECO:0000256" key="1">
    <source>
        <dbReference type="ARBA" id="ARBA00012513"/>
    </source>
</evidence>
<organism evidence="10 11">
    <name type="scientific">Catenulispora acidiphila (strain DSM 44928 / JCM 14897 / NBRC 102108 / NRRL B-24433 / ID139908)</name>
    <dbReference type="NCBI Taxonomy" id="479433"/>
    <lineage>
        <taxon>Bacteria</taxon>
        <taxon>Bacillati</taxon>
        <taxon>Actinomycetota</taxon>
        <taxon>Actinomycetes</taxon>
        <taxon>Catenulisporales</taxon>
        <taxon>Catenulisporaceae</taxon>
        <taxon>Catenulispora</taxon>
    </lineage>
</organism>
<evidence type="ECO:0000256" key="3">
    <source>
        <dbReference type="ARBA" id="ARBA00022679"/>
    </source>
</evidence>
<feature type="transmembrane region" description="Helical" evidence="8">
    <location>
        <begin position="348"/>
        <end position="370"/>
    </location>
</feature>
<evidence type="ECO:0000259" key="9">
    <source>
        <dbReference type="PROSITE" id="PS50011"/>
    </source>
</evidence>
<dbReference type="CDD" id="cd14014">
    <property type="entry name" value="STKc_PknB_like"/>
    <property type="match status" value="1"/>
</dbReference>
<dbReference type="GO" id="GO:0005524">
    <property type="term" value="F:ATP binding"/>
    <property type="evidence" value="ECO:0007669"/>
    <property type="project" value="UniProtKB-UniRule"/>
</dbReference>
<keyword evidence="5 10" id="KW-0418">Kinase</keyword>
<keyword evidence="8" id="KW-0812">Transmembrane</keyword>
<evidence type="ECO:0000313" key="10">
    <source>
        <dbReference type="EMBL" id="ACU70240.1"/>
    </source>
</evidence>
<dbReference type="eggNOG" id="COG0515">
    <property type="taxonomic scope" value="Bacteria"/>
</dbReference>
<dbReference type="Proteomes" id="UP000000851">
    <property type="component" value="Chromosome"/>
</dbReference>
<dbReference type="KEGG" id="cai:Caci_1316"/>
<keyword evidence="6 7" id="KW-0067">ATP-binding</keyword>
<proteinExistence type="predicted"/>
<dbReference type="PANTHER" id="PTHR43289:SF6">
    <property type="entry name" value="SERINE_THREONINE-PROTEIN KINASE NEKL-3"/>
    <property type="match status" value="1"/>
</dbReference>
<evidence type="ECO:0000256" key="5">
    <source>
        <dbReference type="ARBA" id="ARBA00022777"/>
    </source>
</evidence>
<dbReference type="SMART" id="SM00220">
    <property type="entry name" value="S_TKc"/>
    <property type="match status" value="1"/>
</dbReference>
<dbReference type="RefSeq" id="WP_012785534.1">
    <property type="nucleotide sequence ID" value="NC_013131.1"/>
</dbReference>
<dbReference type="PROSITE" id="PS00107">
    <property type="entry name" value="PROTEIN_KINASE_ATP"/>
    <property type="match status" value="1"/>
</dbReference>
<sequence>MTSGATESHAEPELLIAGRYRLAGRLGAGGYGRVWRAHDTQLGVDVAIKEVVLPSALAPAAQDERLRRAEREARNAARLRGHPHIVTVYDVVVQDGVPWTVMQLIEGQSLEDRVAEHGPLSEERAAEVAKALLKALGAAHAAGIVHRDVKPANVMLGDDGGVLLTDFGIAVQQEDPGITATGTFVGSVEYIAPERARGEAARPASDLFSLGATLYQAVEGIPPFHRDSAVASLTAVLFEEQAAPQHAGRLAGLLTGLLRKDPAARFTIEQATAALDGAPVPEGVAPTAPTAVADVVGSIPTQSASIPLPTDLPTPRRGDLRTDLPSDLSTNHPTASPATGIFSDPTRIIFPAALTVLAIAAVSLPTVSYYNTELAKTFHSGALVSEFSGTPRRVTASVIEVISLVAALGFLAALTPRTHVAVRVLGYIVIAMGVGVEAIQLVGNDDATLPYTLTLREEWSNHRSPAVGTWFYWLFLIALPVLYIVRDILTRRARRLRRAVPAP</sequence>
<dbReference type="SUPFAM" id="SSF56112">
    <property type="entry name" value="Protein kinase-like (PK-like)"/>
    <property type="match status" value="1"/>
</dbReference>
<dbReference type="AlphaFoldDB" id="C7Q7F2"/>
<gene>
    <name evidence="10" type="ordered locus">Caci_1316</name>
</gene>
<dbReference type="InterPro" id="IPR008271">
    <property type="entry name" value="Ser/Thr_kinase_AS"/>
</dbReference>
<dbReference type="InterPro" id="IPR000719">
    <property type="entry name" value="Prot_kinase_dom"/>
</dbReference>
<dbReference type="InParanoid" id="C7Q7F2"/>
<dbReference type="HOGENOM" id="CLU_541520_0_0_11"/>
<name>C7Q7F2_CATAD</name>
<feature type="transmembrane region" description="Helical" evidence="8">
    <location>
        <begin position="394"/>
        <end position="412"/>
    </location>
</feature>
<evidence type="ECO:0000256" key="6">
    <source>
        <dbReference type="ARBA" id="ARBA00022840"/>
    </source>
</evidence>
<dbReference type="InterPro" id="IPR017441">
    <property type="entry name" value="Protein_kinase_ATP_BS"/>
</dbReference>
<evidence type="ECO:0000313" key="11">
    <source>
        <dbReference type="Proteomes" id="UP000000851"/>
    </source>
</evidence>
<evidence type="ECO:0000256" key="8">
    <source>
        <dbReference type="SAM" id="Phobius"/>
    </source>
</evidence>
<keyword evidence="11" id="KW-1185">Reference proteome</keyword>
<dbReference type="PROSITE" id="PS50011">
    <property type="entry name" value="PROTEIN_KINASE_DOM"/>
    <property type="match status" value="1"/>
</dbReference>
<accession>C7Q7F2</accession>
<dbReference type="InterPro" id="IPR011009">
    <property type="entry name" value="Kinase-like_dom_sf"/>
</dbReference>
<dbReference type="PROSITE" id="PS00108">
    <property type="entry name" value="PROTEIN_KINASE_ST"/>
    <property type="match status" value="1"/>
</dbReference>
<keyword evidence="4 7" id="KW-0547">Nucleotide-binding</keyword>
<dbReference type="Gene3D" id="1.10.510.10">
    <property type="entry name" value="Transferase(Phosphotransferase) domain 1"/>
    <property type="match status" value="1"/>
</dbReference>
<evidence type="ECO:0000256" key="4">
    <source>
        <dbReference type="ARBA" id="ARBA00022741"/>
    </source>
</evidence>
<protein>
    <recommendedName>
        <fullName evidence="1">non-specific serine/threonine protein kinase</fullName>
        <ecNumber evidence="1">2.7.11.1</ecNumber>
    </recommendedName>
</protein>
<reference evidence="10 11" key="1">
    <citation type="journal article" date="2009" name="Stand. Genomic Sci.">
        <title>Complete genome sequence of Catenulispora acidiphila type strain (ID 139908).</title>
        <authorList>
            <person name="Copeland A."/>
            <person name="Lapidus A."/>
            <person name="Glavina Del Rio T."/>
            <person name="Nolan M."/>
            <person name="Lucas S."/>
            <person name="Chen F."/>
            <person name="Tice H."/>
            <person name="Cheng J.F."/>
            <person name="Bruce D."/>
            <person name="Goodwin L."/>
            <person name="Pitluck S."/>
            <person name="Mikhailova N."/>
            <person name="Pati A."/>
            <person name="Ivanova N."/>
            <person name="Mavromatis K."/>
            <person name="Chen A."/>
            <person name="Palaniappan K."/>
            <person name="Chain P."/>
            <person name="Land M."/>
            <person name="Hauser L."/>
            <person name="Chang Y.J."/>
            <person name="Jeffries C.D."/>
            <person name="Chertkov O."/>
            <person name="Brettin T."/>
            <person name="Detter J.C."/>
            <person name="Han C."/>
            <person name="Ali Z."/>
            <person name="Tindall B.J."/>
            <person name="Goker M."/>
            <person name="Bristow J."/>
            <person name="Eisen J.A."/>
            <person name="Markowitz V."/>
            <person name="Hugenholtz P."/>
            <person name="Kyrpides N.C."/>
            <person name="Klenk H.P."/>
        </authorList>
    </citation>
    <scope>NUCLEOTIDE SEQUENCE [LARGE SCALE GENOMIC DNA]</scope>
    <source>
        <strain evidence="11">DSM 44928 / JCM 14897 / NBRC 102108 / NRRL B-24433 / ID139908</strain>
    </source>
</reference>
<dbReference type="Gene3D" id="3.30.200.20">
    <property type="entry name" value="Phosphorylase Kinase, domain 1"/>
    <property type="match status" value="1"/>
</dbReference>
<evidence type="ECO:0000256" key="7">
    <source>
        <dbReference type="PROSITE-ProRule" id="PRU10141"/>
    </source>
</evidence>
<feature type="domain" description="Protein kinase" evidence="9">
    <location>
        <begin position="20"/>
        <end position="281"/>
    </location>
</feature>
<feature type="transmembrane region" description="Helical" evidence="8">
    <location>
        <begin position="424"/>
        <end position="443"/>
    </location>
</feature>
<dbReference type="STRING" id="479433.Caci_1316"/>
<keyword evidence="3" id="KW-0808">Transferase</keyword>
<keyword evidence="2 10" id="KW-0723">Serine/threonine-protein kinase</keyword>
<feature type="binding site" evidence="7">
    <location>
        <position position="49"/>
    </location>
    <ligand>
        <name>ATP</name>
        <dbReference type="ChEBI" id="CHEBI:30616"/>
    </ligand>
</feature>
<keyword evidence="8" id="KW-1133">Transmembrane helix</keyword>
<dbReference type="GO" id="GO:0004674">
    <property type="term" value="F:protein serine/threonine kinase activity"/>
    <property type="evidence" value="ECO:0007669"/>
    <property type="project" value="UniProtKB-KW"/>
</dbReference>
<dbReference type="PANTHER" id="PTHR43289">
    <property type="entry name" value="MITOGEN-ACTIVATED PROTEIN KINASE KINASE KINASE 20-RELATED"/>
    <property type="match status" value="1"/>
</dbReference>
<dbReference type="EMBL" id="CP001700">
    <property type="protein sequence ID" value="ACU70240.1"/>
    <property type="molecule type" value="Genomic_DNA"/>
</dbReference>
<dbReference type="EC" id="2.7.11.1" evidence="1"/>